<feature type="domain" description="C2H2-type" evidence="4">
    <location>
        <begin position="30"/>
        <end position="60"/>
    </location>
</feature>
<feature type="compositionally biased region" description="Basic and acidic residues" evidence="2">
    <location>
        <begin position="352"/>
        <end position="380"/>
    </location>
</feature>
<dbReference type="PANTHER" id="PTHR38846:SF1">
    <property type="entry name" value="C3H1-TYPE DOMAIN-CONTAINING PROTEIN"/>
    <property type="match status" value="1"/>
</dbReference>
<keyword evidence="1" id="KW-0479">Metal-binding</keyword>
<keyword evidence="3" id="KW-0472">Membrane</keyword>
<dbReference type="AlphaFoldDB" id="A0A6A6PA17"/>
<dbReference type="SMART" id="SM00355">
    <property type="entry name" value="ZnF_C2H2"/>
    <property type="match status" value="3"/>
</dbReference>
<name>A0A6A6PA17_9PEZI</name>
<reference evidence="5" key="1">
    <citation type="journal article" date="2020" name="Stud. Mycol.">
        <title>101 Dothideomycetes genomes: a test case for predicting lifestyles and emergence of pathogens.</title>
        <authorList>
            <person name="Haridas S."/>
            <person name="Albert R."/>
            <person name="Binder M."/>
            <person name="Bloem J."/>
            <person name="Labutti K."/>
            <person name="Salamov A."/>
            <person name="Andreopoulos B."/>
            <person name="Baker S."/>
            <person name="Barry K."/>
            <person name="Bills G."/>
            <person name="Bluhm B."/>
            <person name="Cannon C."/>
            <person name="Castanera R."/>
            <person name="Culley D."/>
            <person name="Daum C."/>
            <person name="Ezra D."/>
            <person name="Gonzalez J."/>
            <person name="Henrissat B."/>
            <person name="Kuo A."/>
            <person name="Liang C."/>
            <person name="Lipzen A."/>
            <person name="Lutzoni F."/>
            <person name="Magnuson J."/>
            <person name="Mondo S."/>
            <person name="Nolan M."/>
            <person name="Ohm R."/>
            <person name="Pangilinan J."/>
            <person name="Park H.-J."/>
            <person name="Ramirez L."/>
            <person name="Alfaro M."/>
            <person name="Sun H."/>
            <person name="Tritt A."/>
            <person name="Yoshinaga Y."/>
            <person name="Zwiers L.-H."/>
            <person name="Turgeon B."/>
            <person name="Goodwin S."/>
            <person name="Spatafora J."/>
            <person name="Crous P."/>
            <person name="Grigoriev I."/>
        </authorList>
    </citation>
    <scope>NUCLEOTIDE SEQUENCE</scope>
    <source>
        <strain evidence="5">ATCC 16933</strain>
    </source>
</reference>
<organism evidence="5 6">
    <name type="scientific">Lineolata rhizophorae</name>
    <dbReference type="NCBI Taxonomy" id="578093"/>
    <lineage>
        <taxon>Eukaryota</taxon>
        <taxon>Fungi</taxon>
        <taxon>Dikarya</taxon>
        <taxon>Ascomycota</taxon>
        <taxon>Pezizomycotina</taxon>
        <taxon>Dothideomycetes</taxon>
        <taxon>Dothideomycetes incertae sedis</taxon>
        <taxon>Lineolatales</taxon>
        <taxon>Lineolataceae</taxon>
        <taxon>Lineolata</taxon>
    </lineage>
</organism>
<evidence type="ECO:0000313" key="6">
    <source>
        <dbReference type="Proteomes" id="UP000799766"/>
    </source>
</evidence>
<dbReference type="Proteomes" id="UP000799766">
    <property type="component" value="Unassembled WGS sequence"/>
</dbReference>
<accession>A0A6A6PA17</accession>
<feature type="region of interest" description="Disordered" evidence="2">
    <location>
        <begin position="352"/>
        <end position="386"/>
    </location>
</feature>
<evidence type="ECO:0000256" key="2">
    <source>
        <dbReference type="SAM" id="MobiDB-lite"/>
    </source>
</evidence>
<feature type="domain" description="C2H2-type" evidence="4">
    <location>
        <begin position="3"/>
        <end position="28"/>
    </location>
</feature>
<keyword evidence="6" id="KW-1185">Reference proteome</keyword>
<keyword evidence="1" id="KW-0862">Zinc</keyword>
<dbReference type="GO" id="GO:0008270">
    <property type="term" value="F:zinc ion binding"/>
    <property type="evidence" value="ECO:0007669"/>
    <property type="project" value="UniProtKB-KW"/>
</dbReference>
<keyword evidence="1" id="KW-0863">Zinc-finger</keyword>
<dbReference type="OrthoDB" id="6105938at2759"/>
<dbReference type="PROSITE" id="PS50157">
    <property type="entry name" value="ZINC_FINGER_C2H2_2"/>
    <property type="match status" value="3"/>
</dbReference>
<feature type="transmembrane region" description="Helical" evidence="3">
    <location>
        <begin position="264"/>
        <end position="286"/>
    </location>
</feature>
<dbReference type="PANTHER" id="PTHR38846">
    <property type="entry name" value="C3H1-TYPE DOMAIN-CONTAINING PROTEIN"/>
    <property type="match status" value="1"/>
</dbReference>
<protein>
    <recommendedName>
        <fullName evidence="4">C2H2-type domain-containing protein</fullName>
    </recommendedName>
</protein>
<evidence type="ECO:0000256" key="1">
    <source>
        <dbReference type="PROSITE-ProRule" id="PRU00042"/>
    </source>
</evidence>
<dbReference type="InterPro" id="IPR036236">
    <property type="entry name" value="Znf_C2H2_sf"/>
</dbReference>
<evidence type="ECO:0000256" key="3">
    <source>
        <dbReference type="SAM" id="Phobius"/>
    </source>
</evidence>
<dbReference type="InterPro" id="IPR013087">
    <property type="entry name" value="Znf_C2H2_type"/>
</dbReference>
<dbReference type="Pfam" id="PF12874">
    <property type="entry name" value="zf-met"/>
    <property type="match status" value="1"/>
</dbReference>
<dbReference type="EMBL" id="MU001672">
    <property type="protein sequence ID" value="KAF2460790.1"/>
    <property type="molecule type" value="Genomic_DNA"/>
</dbReference>
<proteinExistence type="predicted"/>
<evidence type="ECO:0000259" key="4">
    <source>
        <dbReference type="PROSITE" id="PS50157"/>
    </source>
</evidence>
<feature type="domain" description="C2H2-type" evidence="4">
    <location>
        <begin position="59"/>
        <end position="89"/>
    </location>
</feature>
<feature type="transmembrane region" description="Helical" evidence="3">
    <location>
        <begin position="293"/>
        <end position="313"/>
    </location>
</feature>
<evidence type="ECO:0000313" key="5">
    <source>
        <dbReference type="EMBL" id="KAF2460790.1"/>
    </source>
</evidence>
<sequence>MSFSCALCSRPFDSGEALQQHKRDSIAHEFDCTACSRHFGSGTALTQHLRDSPVHAQSFECEICDRTFGNGEALVQHLRDSPVHAFPETPLDIFFRSFPTFDYNPSLPPTTSYANLRRHKGWRRSNAASKDAWNRYQDALESELRMWYGAENDLTAWHALCRAIGVEPLPQTCAQCQEAVRRTHVNIVDLIEWGRRRGNSEEKVQTFRNVQQLRAYTKETGKGTSAFTFASTITLVAHSLALLFQPGYVHSTLYGEDAKVSSSLLLFFRFVGIPILILAIITPIFAPKRTADHATAMLTTVTLHHLCVSLFLANEAGSLLGGIIRVWGGVLAGWGILVVVFGGEGEYHAQKHREGFPFPNEHDRRGEKRGPFEKAKARAKGERKKK</sequence>
<dbReference type="Gene3D" id="3.30.160.60">
    <property type="entry name" value="Classic Zinc Finger"/>
    <property type="match status" value="1"/>
</dbReference>
<dbReference type="SUPFAM" id="SSF57667">
    <property type="entry name" value="beta-beta-alpha zinc fingers"/>
    <property type="match status" value="1"/>
</dbReference>
<feature type="transmembrane region" description="Helical" evidence="3">
    <location>
        <begin position="224"/>
        <end position="244"/>
    </location>
</feature>
<feature type="transmembrane region" description="Helical" evidence="3">
    <location>
        <begin position="319"/>
        <end position="343"/>
    </location>
</feature>
<dbReference type="Pfam" id="PF13912">
    <property type="entry name" value="zf-C2H2_6"/>
    <property type="match status" value="1"/>
</dbReference>
<gene>
    <name evidence="5" type="ORF">BDY21DRAFT_376649</name>
</gene>
<keyword evidence="3" id="KW-1133">Transmembrane helix</keyword>
<keyword evidence="3" id="KW-0812">Transmembrane</keyword>